<evidence type="ECO:0000256" key="3">
    <source>
        <dbReference type="ARBA" id="ARBA00022605"/>
    </source>
</evidence>
<comment type="pathway">
    <text evidence="1 12">One-carbon metabolism; tetrahydrofolate interconversion.</text>
</comment>
<keyword evidence="2 12" id="KW-0554">One-carbon metabolism</keyword>
<dbReference type="GO" id="GO:0006164">
    <property type="term" value="P:purine nucleotide biosynthetic process"/>
    <property type="evidence" value="ECO:0007669"/>
    <property type="project" value="UniProtKB-KW"/>
</dbReference>
<dbReference type="SUPFAM" id="SSF51735">
    <property type="entry name" value="NAD(P)-binding Rossmann-fold domains"/>
    <property type="match status" value="1"/>
</dbReference>
<dbReference type="NCBIfam" id="NF008058">
    <property type="entry name" value="PRK10792.1"/>
    <property type="match status" value="1"/>
</dbReference>
<dbReference type="Gene3D" id="3.40.50.720">
    <property type="entry name" value="NAD(P)-binding Rossmann-like Domain"/>
    <property type="match status" value="1"/>
</dbReference>
<evidence type="ECO:0000256" key="9">
    <source>
        <dbReference type="ARBA" id="ARBA00023167"/>
    </source>
</evidence>
<keyword evidence="9 12" id="KW-0486">Methionine biosynthesis</keyword>
<evidence type="ECO:0000256" key="1">
    <source>
        <dbReference type="ARBA" id="ARBA00004777"/>
    </source>
</evidence>
<dbReference type="Gene3D" id="3.40.50.10860">
    <property type="entry name" value="Leucine Dehydrogenase, chain A, domain 1"/>
    <property type="match status" value="1"/>
</dbReference>
<evidence type="ECO:0000256" key="6">
    <source>
        <dbReference type="ARBA" id="ARBA00022857"/>
    </source>
</evidence>
<feature type="domain" description="Tetrahydrofolate dehydrogenase/cyclohydrolase NAD(P)-binding" evidence="14">
    <location>
        <begin position="139"/>
        <end position="280"/>
    </location>
</feature>
<keyword evidence="4 12" id="KW-0658">Purine biosynthesis</keyword>
<dbReference type="Pfam" id="PF02882">
    <property type="entry name" value="THF_DHG_CYH_C"/>
    <property type="match status" value="1"/>
</dbReference>
<dbReference type="RefSeq" id="WP_062471774.1">
    <property type="nucleotide sequence ID" value="NZ_BBYN01000033.1"/>
</dbReference>
<keyword evidence="3 12" id="KW-0028">Amino-acid biosynthesis</keyword>
<evidence type="ECO:0000256" key="7">
    <source>
        <dbReference type="ARBA" id="ARBA00023002"/>
    </source>
</evidence>
<gene>
    <name evidence="12 15" type="primary">folD</name>
    <name evidence="15" type="ORF">BW727_100909</name>
</gene>
<comment type="caution">
    <text evidence="12">Lacks conserved residue(s) required for the propagation of feature annotation.</text>
</comment>
<dbReference type="GO" id="GO:0004477">
    <property type="term" value="F:methenyltetrahydrofolate cyclohydrolase activity"/>
    <property type="evidence" value="ECO:0007669"/>
    <property type="project" value="UniProtKB-UniRule"/>
</dbReference>
<dbReference type="PANTHER" id="PTHR48099:SF5">
    <property type="entry name" value="C-1-TETRAHYDROFOLATE SYNTHASE, CYTOPLASMIC"/>
    <property type="match status" value="1"/>
</dbReference>
<dbReference type="OrthoDB" id="9803580at2"/>
<dbReference type="GO" id="GO:0005829">
    <property type="term" value="C:cytosol"/>
    <property type="evidence" value="ECO:0007669"/>
    <property type="project" value="TreeGrafter"/>
</dbReference>
<keyword evidence="5 12" id="KW-0378">Hydrolase</keyword>
<sequence length="281" mass="30770">MQTQYLRGKDLADKMQKAMKNRVDRLREEGKVPGLTVVLVGEDKASQVYVRNKERRAHKVGIKSDVIRLPETTSESELLTIIQTLNADKSVHGILVQLPLPKQIDEQKILRSIDYEKDVDGFHPMNMGNFLLGNESTLPCTPYGIMTLLKSYDIAFEGKKALVIGRSNIVGKPMALMLMNENATVTIAHSHTQNLKALAKEADILVVAIGKGHLVDADYVKQGAIVIDVGMNRDAAGKLIGDVNTEAIDGIASYVTPVPGGVGPMTITMLLEQTIQKVEKD</sequence>
<keyword evidence="7 12" id="KW-0560">Oxidoreductase</keyword>
<keyword evidence="6 12" id="KW-0521">NADP</keyword>
<dbReference type="GO" id="GO:0000105">
    <property type="term" value="P:L-histidine biosynthetic process"/>
    <property type="evidence" value="ECO:0007669"/>
    <property type="project" value="UniProtKB-KW"/>
</dbReference>
<reference evidence="15 16" key="1">
    <citation type="journal article" date="2014" name="Int. J. Syst. Evol. Microbiol.">
        <title>Jeotgalibaca dankookensis gen. nov., sp. nov., a member of the family Carnobacteriaceae, isolated from seujeot (Korean traditional food).</title>
        <authorList>
            <person name="Lee D.G."/>
            <person name="Trujillo M.E."/>
            <person name="Kang H."/>
            <person name="Ahn T.Y."/>
        </authorList>
    </citation>
    <scope>NUCLEOTIDE SEQUENCE [LARGE SCALE GENOMIC DNA]</scope>
    <source>
        <strain evidence="15 16">EX-07</strain>
    </source>
</reference>
<dbReference type="InterPro" id="IPR036291">
    <property type="entry name" value="NAD(P)-bd_dom_sf"/>
</dbReference>
<dbReference type="InterPro" id="IPR046346">
    <property type="entry name" value="Aminoacid_DH-like_N_sf"/>
</dbReference>
<keyword evidence="8 12" id="KW-0368">Histidine biosynthesis</keyword>
<dbReference type="GO" id="GO:0004488">
    <property type="term" value="F:methylenetetrahydrofolate dehydrogenase (NADP+) activity"/>
    <property type="evidence" value="ECO:0007669"/>
    <property type="project" value="UniProtKB-UniRule"/>
</dbReference>
<dbReference type="HAMAP" id="MF_01576">
    <property type="entry name" value="THF_DHG_CYH"/>
    <property type="match status" value="1"/>
</dbReference>
<evidence type="ECO:0000256" key="2">
    <source>
        <dbReference type="ARBA" id="ARBA00022563"/>
    </source>
</evidence>
<evidence type="ECO:0000256" key="5">
    <source>
        <dbReference type="ARBA" id="ARBA00022801"/>
    </source>
</evidence>
<dbReference type="AlphaFoldDB" id="A0A1S6IP26"/>
<dbReference type="FunFam" id="3.40.50.10860:FF:000001">
    <property type="entry name" value="Bifunctional protein FolD"/>
    <property type="match status" value="1"/>
</dbReference>
<evidence type="ECO:0000256" key="8">
    <source>
        <dbReference type="ARBA" id="ARBA00023102"/>
    </source>
</evidence>
<organism evidence="15 16">
    <name type="scientific">Jeotgalibaca dankookensis</name>
    <dbReference type="NCBI Taxonomy" id="708126"/>
    <lineage>
        <taxon>Bacteria</taxon>
        <taxon>Bacillati</taxon>
        <taxon>Bacillota</taxon>
        <taxon>Bacilli</taxon>
        <taxon>Lactobacillales</taxon>
        <taxon>Carnobacteriaceae</taxon>
        <taxon>Jeotgalibaca</taxon>
    </lineage>
</organism>
<comment type="function">
    <text evidence="12">Catalyzes the oxidation of 5,10-methylenetetrahydrofolate to 5,10-methenyltetrahydrofolate and then the hydrolysis of 5,10-methenyltetrahydrofolate to 10-formyltetrahydrofolate.</text>
</comment>
<dbReference type="NCBIfam" id="NF010783">
    <property type="entry name" value="PRK14186.1"/>
    <property type="match status" value="1"/>
</dbReference>
<evidence type="ECO:0000259" key="13">
    <source>
        <dbReference type="Pfam" id="PF00763"/>
    </source>
</evidence>
<dbReference type="PRINTS" id="PR00085">
    <property type="entry name" value="THFDHDRGNASE"/>
</dbReference>
<evidence type="ECO:0000256" key="11">
    <source>
        <dbReference type="ARBA" id="ARBA00036357"/>
    </source>
</evidence>
<dbReference type="GO" id="GO:0035999">
    <property type="term" value="P:tetrahydrofolate interconversion"/>
    <property type="evidence" value="ECO:0007669"/>
    <property type="project" value="UniProtKB-UniRule"/>
</dbReference>
<evidence type="ECO:0000259" key="14">
    <source>
        <dbReference type="Pfam" id="PF02882"/>
    </source>
</evidence>
<feature type="binding site" evidence="12">
    <location>
        <begin position="165"/>
        <end position="167"/>
    </location>
    <ligand>
        <name>NADP(+)</name>
        <dbReference type="ChEBI" id="CHEBI:58349"/>
    </ligand>
</feature>
<accession>A0A1S6IP26</accession>
<dbReference type="InterPro" id="IPR000672">
    <property type="entry name" value="THF_DH/CycHdrlase"/>
</dbReference>
<comment type="similarity">
    <text evidence="12">Belongs to the tetrahydrofolate dehydrogenase/cyclohydrolase family.</text>
</comment>
<dbReference type="STRING" id="708126.BW727_100909"/>
<comment type="subunit">
    <text evidence="12">Homodimer.</text>
</comment>
<dbReference type="EMBL" id="CP019728">
    <property type="protein sequence ID" value="AQS53301.1"/>
    <property type="molecule type" value="Genomic_DNA"/>
</dbReference>
<dbReference type="InterPro" id="IPR020630">
    <property type="entry name" value="THF_DH/CycHdrlase_cat_dom"/>
</dbReference>
<dbReference type="PROSITE" id="PS00767">
    <property type="entry name" value="THF_DHG_CYH_2"/>
    <property type="match status" value="1"/>
</dbReference>
<dbReference type="PANTHER" id="PTHR48099">
    <property type="entry name" value="C-1-TETRAHYDROFOLATE SYNTHASE, CYTOPLASMIC-RELATED"/>
    <property type="match status" value="1"/>
</dbReference>
<dbReference type="PROSITE" id="PS00766">
    <property type="entry name" value="THF_DHG_CYH_1"/>
    <property type="match status" value="1"/>
</dbReference>
<evidence type="ECO:0000256" key="4">
    <source>
        <dbReference type="ARBA" id="ARBA00022755"/>
    </source>
</evidence>
<dbReference type="KEGG" id="jda:BW727_100909"/>
<keyword evidence="10 12" id="KW-0511">Multifunctional enzyme</keyword>
<dbReference type="EC" id="1.5.1.5" evidence="12"/>
<keyword evidence="16" id="KW-1185">Reference proteome</keyword>
<dbReference type="GO" id="GO:0009086">
    <property type="term" value="P:methionine biosynthetic process"/>
    <property type="evidence" value="ECO:0007669"/>
    <property type="project" value="UniProtKB-KW"/>
</dbReference>
<evidence type="ECO:0000256" key="12">
    <source>
        <dbReference type="HAMAP-Rule" id="MF_01576"/>
    </source>
</evidence>
<dbReference type="UniPathway" id="UPA00193"/>
<dbReference type="EC" id="3.5.4.9" evidence="12"/>
<comment type="catalytic activity">
    <reaction evidence="12">
        <text>(6R)-5,10-methylene-5,6,7,8-tetrahydrofolate + NADP(+) = (6R)-5,10-methenyltetrahydrofolate + NADPH</text>
        <dbReference type="Rhea" id="RHEA:22812"/>
        <dbReference type="ChEBI" id="CHEBI:15636"/>
        <dbReference type="ChEBI" id="CHEBI:57455"/>
        <dbReference type="ChEBI" id="CHEBI:57783"/>
        <dbReference type="ChEBI" id="CHEBI:58349"/>
        <dbReference type="EC" id="1.5.1.5"/>
    </reaction>
</comment>
<proteinExistence type="inferred from homology"/>
<protein>
    <recommendedName>
        <fullName evidence="12">Bifunctional protein FolD</fullName>
    </recommendedName>
    <domain>
        <recommendedName>
            <fullName evidence="12">Methylenetetrahydrofolate dehydrogenase</fullName>
            <ecNumber evidence="12">1.5.1.5</ecNumber>
        </recommendedName>
    </domain>
    <domain>
        <recommendedName>
            <fullName evidence="12">Methenyltetrahydrofolate cyclohydrolase</fullName>
            <ecNumber evidence="12">3.5.4.9</ecNumber>
        </recommendedName>
    </domain>
</protein>
<evidence type="ECO:0000313" key="16">
    <source>
        <dbReference type="Proteomes" id="UP000188993"/>
    </source>
</evidence>
<dbReference type="Pfam" id="PF00763">
    <property type="entry name" value="THF_DHG_CYH"/>
    <property type="match status" value="1"/>
</dbReference>
<feature type="domain" description="Tetrahydrofolate dehydrogenase/cyclohydrolase catalytic" evidence="13">
    <location>
        <begin position="6"/>
        <end position="120"/>
    </location>
</feature>
<dbReference type="SUPFAM" id="SSF53223">
    <property type="entry name" value="Aminoacid dehydrogenase-like, N-terminal domain"/>
    <property type="match status" value="1"/>
</dbReference>
<dbReference type="CDD" id="cd01080">
    <property type="entry name" value="NAD_bind_m-THF_DH_Cyclohyd"/>
    <property type="match status" value="1"/>
</dbReference>
<dbReference type="InterPro" id="IPR020631">
    <property type="entry name" value="THF_DH/CycHdrlase_NAD-bd_dom"/>
</dbReference>
<dbReference type="FunFam" id="3.40.50.720:FF:000094">
    <property type="entry name" value="Bifunctional protein FolD"/>
    <property type="match status" value="1"/>
</dbReference>
<dbReference type="Proteomes" id="UP000188993">
    <property type="component" value="Chromosome"/>
</dbReference>
<name>A0A1S6IP26_9LACT</name>
<comment type="catalytic activity">
    <reaction evidence="11 12">
        <text>(6R)-5,10-methenyltetrahydrofolate + H2O = (6R)-10-formyltetrahydrofolate + H(+)</text>
        <dbReference type="Rhea" id="RHEA:23700"/>
        <dbReference type="ChEBI" id="CHEBI:15377"/>
        <dbReference type="ChEBI" id="CHEBI:15378"/>
        <dbReference type="ChEBI" id="CHEBI:57455"/>
        <dbReference type="ChEBI" id="CHEBI:195366"/>
        <dbReference type="EC" id="3.5.4.9"/>
    </reaction>
</comment>
<dbReference type="InterPro" id="IPR020867">
    <property type="entry name" value="THF_DH/CycHdrlase_CS"/>
</dbReference>
<evidence type="ECO:0000313" key="15">
    <source>
        <dbReference type="EMBL" id="AQS53301.1"/>
    </source>
</evidence>
<evidence type="ECO:0000256" key="10">
    <source>
        <dbReference type="ARBA" id="ARBA00023268"/>
    </source>
</evidence>